<dbReference type="GO" id="GO:0016114">
    <property type="term" value="P:terpenoid biosynthetic process"/>
    <property type="evidence" value="ECO:0007669"/>
    <property type="project" value="UniProtKB-UniRule"/>
</dbReference>
<feature type="binding site" evidence="5">
    <location>
        <position position="280"/>
    </location>
    <ligand>
        <name>dimethylallyl diphosphate</name>
        <dbReference type="ChEBI" id="CHEBI:57623"/>
    </ligand>
</feature>
<dbReference type="NCBIfam" id="TIGR00216">
    <property type="entry name" value="ispH_lytB"/>
    <property type="match status" value="1"/>
</dbReference>
<feature type="binding site" evidence="5">
    <location>
        <position position="83"/>
    </location>
    <ligand>
        <name>dimethylallyl diphosphate</name>
        <dbReference type="ChEBI" id="CHEBI:57623"/>
    </ligand>
</feature>
<feature type="binding site" evidence="5">
    <location>
        <position position="83"/>
    </location>
    <ligand>
        <name>(2E)-4-hydroxy-3-methylbut-2-enyl diphosphate</name>
        <dbReference type="ChEBI" id="CHEBI:128753"/>
    </ligand>
</feature>
<feature type="binding site" evidence="5">
    <location>
        <position position="236"/>
    </location>
    <ligand>
        <name>dimethylallyl diphosphate</name>
        <dbReference type="ChEBI" id="CHEBI:57623"/>
    </ligand>
</feature>
<keyword evidence="1 5" id="KW-0004">4Fe-4S</keyword>
<dbReference type="HAMAP" id="MF_00191">
    <property type="entry name" value="IspH"/>
    <property type="match status" value="1"/>
</dbReference>
<accession>C3JD44</accession>
<feature type="binding site" evidence="5">
    <location>
        <position position="206"/>
    </location>
    <ligand>
        <name>[4Fe-4S] cluster</name>
        <dbReference type="ChEBI" id="CHEBI:49883"/>
    </ligand>
</feature>
<feature type="binding site" evidence="5">
    <location>
        <position position="235"/>
    </location>
    <ligand>
        <name>dimethylallyl diphosphate</name>
        <dbReference type="ChEBI" id="CHEBI:57623"/>
    </ligand>
</feature>
<proteinExistence type="inferred from homology"/>
<feature type="binding site" evidence="5">
    <location>
        <position position="235"/>
    </location>
    <ligand>
        <name>(2E)-4-hydroxy-3-methylbut-2-enyl diphosphate</name>
        <dbReference type="ChEBI" id="CHEBI:128753"/>
    </ligand>
</feature>
<evidence type="ECO:0000256" key="2">
    <source>
        <dbReference type="ARBA" id="ARBA00022723"/>
    </source>
</evidence>
<dbReference type="Gene3D" id="3.40.1010.20">
    <property type="entry name" value="4-hydroxy-3-methylbut-2-enyl diphosphate reductase, catalytic domain"/>
    <property type="match status" value="2"/>
</dbReference>
<protein>
    <recommendedName>
        <fullName evidence="5">4-hydroxy-3-methylbut-2-enyl diphosphate reductase</fullName>
        <shortName evidence="5">HMBPP reductase</shortName>
        <ecNumber evidence="5">1.17.7.4</ecNumber>
    </recommendedName>
</protein>
<feature type="binding site" evidence="5">
    <location>
        <position position="49"/>
    </location>
    <ligand>
        <name>(2E)-4-hydroxy-3-methylbut-2-enyl diphosphate</name>
        <dbReference type="ChEBI" id="CHEBI:128753"/>
    </ligand>
</feature>
<dbReference type="GO" id="GO:0050992">
    <property type="term" value="P:dimethylallyl diphosphate biosynthetic process"/>
    <property type="evidence" value="ECO:0007669"/>
    <property type="project" value="UniProtKB-UniRule"/>
</dbReference>
<comment type="cofactor">
    <cofactor evidence="5">
        <name>[4Fe-4S] cluster</name>
        <dbReference type="ChEBI" id="CHEBI:49883"/>
    </cofactor>
    <text evidence="5">Binds 1 [4Fe-4S] cluster per subunit.</text>
</comment>
<dbReference type="Pfam" id="PF02401">
    <property type="entry name" value="LYTB"/>
    <property type="match status" value="1"/>
</dbReference>
<feature type="active site" description="Proton donor" evidence="5">
    <location>
        <position position="139"/>
    </location>
</feature>
<feature type="binding site" evidence="5">
    <location>
        <position position="234"/>
    </location>
    <ligand>
        <name>(2E)-4-hydroxy-3-methylbut-2-enyl diphosphate</name>
        <dbReference type="ChEBI" id="CHEBI:128753"/>
    </ligand>
</feature>
<feature type="binding site" evidence="5">
    <location>
        <position position="137"/>
    </location>
    <ligand>
        <name>(2E)-4-hydroxy-3-methylbut-2-enyl diphosphate</name>
        <dbReference type="ChEBI" id="CHEBI:128753"/>
    </ligand>
</feature>
<dbReference type="PANTHER" id="PTHR30426:SF0">
    <property type="entry name" value="4-HYDROXY-3-METHYLBUT-2-ENYL DIPHOSPHATE REDUCTASE"/>
    <property type="match status" value="1"/>
</dbReference>
<dbReference type="Proteomes" id="UP000004295">
    <property type="component" value="Unassembled WGS sequence"/>
</dbReference>
<comment type="pathway">
    <text evidence="5">Isoprenoid biosynthesis; isopentenyl diphosphate biosynthesis via DXP pathway; isopentenyl diphosphate from 1-deoxy-D-xylulose 5-phosphate: step 6/6.</text>
</comment>
<comment type="function">
    <text evidence="5">Catalyzes the conversion of 1-hydroxy-2-methyl-2-(E)-butenyl 4-diphosphate (HMBPP) into a mixture of isopentenyl diphosphate (IPP) and dimethylallyl diphosphate (DMAPP). Acts in the terminal step of the DOXP/MEP pathway for isoprenoid precursor biosynthesis.</text>
</comment>
<dbReference type="Gene3D" id="3.40.50.11270">
    <property type="match status" value="1"/>
</dbReference>
<feature type="binding site" evidence="5">
    <location>
        <position position="234"/>
    </location>
    <ligand>
        <name>dimethylallyl diphosphate</name>
        <dbReference type="ChEBI" id="CHEBI:57623"/>
    </ligand>
</feature>
<evidence type="ECO:0000256" key="5">
    <source>
        <dbReference type="HAMAP-Rule" id="MF_00191"/>
    </source>
</evidence>
<evidence type="ECO:0000256" key="4">
    <source>
        <dbReference type="ARBA" id="ARBA00023014"/>
    </source>
</evidence>
<feature type="binding site" evidence="5">
    <location>
        <position position="236"/>
    </location>
    <ligand>
        <name>(2E)-4-hydroxy-3-methylbut-2-enyl diphosphate</name>
        <dbReference type="ChEBI" id="CHEBI:128753"/>
    </ligand>
</feature>
<dbReference type="EMBL" id="ACNN01000037">
    <property type="protein sequence ID" value="EEN81881.1"/>
    <property type="molecule type" value="Genomic_DNA"/>
</dbReference>
<organism evidence="6 7">
    <name type="scientific">Porphyromonas endodontalis (strain ATCC 35406 / DSM 24491 / JCM 8526 / CCUG 16442 / BCRC 14492 / NCTC 13058 / HG 370)</name>
    <name type="common">Bacteroides endodontalis</name>
    <dbReference type="NCBI Taxonomy" id="553175"/>
    <lineage>
        <taxon>Bacteria</taxon>
        <taxon>Pseudomonadati</taxon>
        <taxon>Bacteroidota</taxon>
        <taxon>Bacteroidia</taxon>
        <taxon>Bacteroidales</taxon>
        <taxon>Porphyromonadaceae</taxon>
        <taxon>Porphyromonas</taxon>
    </lineage>
</organism>
<evidence type="ECO:0000256" key="1">
    <source>
        <dbReference type="ARBA" id="ARBA00022485"/>
    </source>
</evidence>
<keyword evidence="7" id="KW-1185">Reference proteome</keyword>
<dbReference type="GO" id="GO:0051539">
    <property type="term" value="F:4 iron, 4 sulfur cluster binding"/>
    <property type="evidence" value="ECO:0007669"/>
    <property type="project" value="UniProtKB-UniRule"/>
</dbReference>
<evidence type="ECO:0000256" key="3">
    <source>
        <dbReference type="ARBA" id="ARBA00023004"/>
    </source>
</evidence>
<comment type="catalytic activity">
    <reaction evidence="5">
        <text>dimethylallyl diphosphate + 2 oxidized [2Fe-2S]-[ferredoxin] + H2O = (2E)-4-hydroxy-3-methylbut-2-enyl diphosphate + 2 reduced [2Fe-2S]-[ferredoxin] + 2 H(+)</text>
        <dbReference type="Rhea" id="RHEA:24825"/>
        <dbReference type="Rhea" id="RHEA-COMP:10000"/>
        <dbReference type="Rhea" id="RHEA-COMP:10001"/>
        <dbReference type="ChEBI" id="CHEBI:15377"/>
        <dbReference type="ChEBI" id="CHEBI:15378"/>
        <dbReference type="ChEBI" id="CHEBI:33737"/>
        <dbReference type="ChEBI" id="CHEBI:33738"/>
        <dbReference type="ChEBI" id="CHEBI:57623"/>
        <dbReference type="ChEBI" id="CHEBI:128753"/>
        <dbReference type="EC" id="1.17.7.4"/>
    </reaction>
</comment>
<dbReference type="GO" id="GO:0051745">
    <property type="term" value="F:4-hydroxy-3-methylbut-2-enyl diphosphate reductase activity"/>
    <property type="evidence" value="ECO:0007669"/>
    <property type="project" value="UniProtKB-UniRule"/>
</dbReference>
<keyword evidence="4 5" id="KW-0411">Iron-sulfur</keyword>
<dbReference type="GO" id="GO:0019288">
    <property type="term" value="P:isopentenyl diphosphate biosynthetic process, methylerythritol 4-phosphate pathway"/>
    <property type="evidence" value="ECO:0007669"/>
    <property type="project" value="UniProtKB-UniRule"/>
</dbReference>
<feature type="binding site" evidence="5">
    <location>
        <position position="137"/>
    </location>
    <ligand>
        <name>dimethylallyl diphosphate</name>
        <dbReference type="ChEBI" id="CHEBI:57623"/>
    </ligand>
</feature>
<dbReference type="STRING" id="553175.POREN0001_0033"/>
<feature type="binding site" evidence="5">
    <location>
        <position position="137"/>
    </location>
    <ligand>
        <name>isopentenyl diphosphate</name>
        <dbReference type="ChEBI" id="CHEBI:128769"/>
    </ligand>
</feature>
<dbReference type="GO" id="GO:0046872">
    <property type="term" value="F:metal ion binding"/>
    <property type="evidence" value="ECO:0007669"/>
    <property type="project" value="UniProtKB-KW"/>
</dbReference>
<comment type="catalytic activity">
    <reaction evidence="5">
        <text>isopentenyl diphosphate + 2 oxidized [2Fe-2S]-[ferredoxin] + H2O = (2E)-4-hydroxy-3-methylbut-2-enyl diphosphate + 2 reduced [2Fe-2S]-[ferredoxin] + 2 H(+)</text>
        <dbReference type="Rhea" id="RHEA:24488"/>
        <dbReference type="Rhea" id="RHEA-COMP:10000"/>
        <dbReference type="Rhea" id="RHEA-COMP:10001"/>
        <dbReference type="ChEBI" id="CHEBI:15377"/>
        <dbReference type="ChEBI" id="CHEBI:15378"/>
        <dbReference type="ChEBI" id="CHEBI:33737"/>
        <dbReference type="ChEBI" id="CHEBI:33738"/>
        <dbReference type="ChEBI" id="CHEBI:128753"/>
        <dbReference type="ChEBI" id="CHEBI:128769"/>
        <dbReference type="EC" id="1.17.7.4"/>
    </reaction>
</comment>
<comment type="pathway">
    <text evidence="5">Isoprenoid biosynthesis; dimethylallyl diphosphate biosynthesis; dimethylallyl diphosphate from (2E)-4-hydroxy-3-methylbutenyl diphosphate: step 1/1.</text>
</comment>
<feature type="binding site" evidence="5">
    <location>
        <position position="280"/>
    </location>
    <ligand>
        <name>isopentenyl diphosphate</name>
        <dbReference type="ChEBI" id="CHEBI:128769"/>
    </ligand>
</feature>
<dbReference type="NCBIfam" id="NF002187">
    <property type="entry name" value="PRK01045.1-1"/>
    <property type="match status" value="1"/>
</dbReference>
<keyword evidence="5 6" id="KW-0560">Oxidoreductase</keyword>
<feature type="binding site" evidence="5">
    <location>
        <position position="235"/>
    </location>
    <ligand>
        <name>isopentenyl diphosphate</name>
        <dbReference type="ChEBI" id="CHEBI:128769"/>
    </ligand>
</feature>
<sequence>MLCPKMITIEIDHRSGFCNGVVHAIKKAEREMASAPEGELLYCLGDIVHNKNEVDRLESMGLATINYEQFDALRGKRVLIRAHGEPPAVYQAARERGITIVDATCPVVLQLQKRIRKYYQEGAAQHTQIVIFGKRGHAEVNGLVGQTNGEAIVIQEPEEIEQLDFSRPISLISQTTMSLETFGEIVEKIKQRMHPGVAFTFADTICRQVALRIPHIQEFALCHDRIFFIAGKKSSNGKVLFEKCRSTNPQTFFLDSPEELTPDMLPSGEDESIGICGATSTPRWQMEALAKHLQQLLPNSQIR</sequence>
<feature type="binding site" evidence="5">
    <location>
        <position position="236"/>
    </location>
    <ligand>
        <name>isopentenyl diphosphate</name>
        <dbReference type="ChEBI" id="CHEBI:128769"/>
    </ligand>
</feature>
<dbReference type="AlphaFoldDB" id="C3JD44"/>
<dbReference type="CDD" id="cd13944">
    <property type="entry name" value="lytB_ispH"/>
    <property type="match status" value="1"/>
</dbReference>
<reference evidence="6 7" key="1">
    <citation type="submission" date="2009-04" db="EMBL/GenBank/DDBJ databases">
        <authorList>
            <person name="Sebastian Y."/>
            <person name="Madupu R."/>
            <person name="Durkin A.S."/>
            <person name="Torralba M."/>
            <person name="Methe B."/>
            <person name="Sutton G.G."/>
            <person name="Strausberg R.L."/>
            <person name="Nelson K.E."/>
        </authorList>
    </citation>
    <scope>NUCLEOTIDE SEQUENCE [LARGE SCALE GENOMIC DNA]</scope>
    <source>
        <strain evidence="7">ATCC 35406 / BCRC 14492 / JCM 8526 / NCTC 13058 / HG 370</strain>
    </source>
</reference>
<feature type="binding site" evidence="5">
    <location>
        <position position="18"/>
    </location>
    <ligand>
        <name>[4Fe-4S] cluster</name>
        <dbReference type="ChEBI" id="CHEBI:49883"/>
    </ligand>
</feature>
<dbReference type="UniPathway" id="UPA00056">
    <property type="reaction ID" value="UER00097"/>
</dbReference>
<feature type="binding site" evidence="5">
    <location>
        <position position="234"/>
    </location>
    <ligand>
        <name>isopentenyl diphosphate</name>
        <dbReference type="ChEBI" id="CHEBI:128769"/>
    </ligand>
</feature>
<gene>
    <name evidence="5 6" type="primary">ispH</name>
    <name evidence="6" type="ORF">POREN0001_0033</name>
</gene>
<comment type="caution">
    <text evidence="6">The sequence shown here is derived from an EMBL/GenBank/DDBJ whole genome shotgun (WGS) entry which is preliminary data.</text>
</comment>
<dbReference type="PANTHER" id="PTHR30426">
    <property type="entry name" value="4-HYDROXY-3-METHYLBUT-2-ENYL DIPHOSPHATE REDUCTASE"/>
    <property type="match status" value="1"/>
</dbReference>
<feature type="binding site" evidence="5">
    <location>
        <position position="105"/>
    </location>
    <ligand>
        <name>[4Fe-4S] cluster</name>
        <dbReference type="ChEBI" id="CHEBI:49883"/>
    </ligand>
</feature>
<keyword evidence="5" id="KW-0414">Isoprene biosynthesis</keyword>
<evidence type="ECO:0000313" key="7">
    <source>
        <dbReference type="Proteomes" id="UP000004295"/>
    </source>
</evidence>
<keyword evidence="3 5" id="KW-0408">Iron</keyword>
<dbReference type="UniPathway" id="UPA00059">
    <property type="reaction ID" value="UER00105"/>
</dbReference>
<dbReference type="eggNOG" id="COG0761">
    <property type="taxonomic scope" value="Bacteria"/>
</dbReference>
<feature type="binding site" evidence="5">
    <location>
        <position position="83"/>
    </location>
    <ligand>
        <name>isopentenyl diphosphate</name>
        <dbReference type="ChEBI" id="CHEBI:128769"/>
    </ligand>
</feature>
<dbReference type="EC" id="1.17.7.4" evidence="5"/>
<name>C3JD44_POREA</name>
<feature type="binding site" evidence="5">
    <location>
        <position position="280"/>
    </location>
    <ligand>
        <name>(2E)-4-hydroxy-3-methylbut-2-enyl diphosphate</name>
        <dbReference type="ChEBI" id="CHEBI:128753"/>
    </ligand>
</feature>
<keyword evidence="2 5" id="KW-0479">Metal-binding</keyword>
<feature type="binding site" evidence="5">
    <location>
        <position position="49"/>
    </location>
    <ligand>
        <name>isopentenyl diphosphate</name>
        <dbReference type="ChEBI" id="CHEBI:128769"/>
    </ligand>
</feature>
<feature type="binding site" evidence="5">
    <location>
        <position position="49"/>
    </location>
    <ligand>
        <name>dimethylallyl diphosphate</name>
        <dbReference type="ChEBI" id="CHEBI:57623"/>
    </ligand>
</feature>
<dbReference type="InterPro" id="IPR003451">
    <property type="entry name" value="LytB/IspH"/>
</dbReference>
<evidence type="ECO:0000313" key="6">
    <source>
        <dbReference type="EMBL" id="EEN81881.1"/>
    </source>
</evidence>
<feature type="binding site" evidence="5">
    <location>
        <position position="175"/>
    </location>
    <ligand>
        <name>(2E)-4-hydroxy-3-methylbut-2-enyl diphosphate</name>
        <dbReference type="ChEBI" id="CHEBI:128753"/>
    </ligand>
</feature>
<comment type="similarity">
    <text evidence="5">Belongs to the IspH family.</text>
</comment>